<dbReference type="GO" id="GO:0003677">
    <property type="term" value="F:DNA binding"/>
    <property type="evidence" value="ECO:0007669"/>
    <property type="project" value="UniProtKB-KW"/>
</dbReference>
<proteinExistence type="predicted"/>
<dbReference type="Gene3D" id="1.10.10.10">
    <property type="entry name" value="Winged helix-like DNA-binding domain superfamily/Winged helix DNA-binding domain"/>
    <property type="match status" value="1"/>
</dbReference>
<dbReference type="InterPro" id="IPR036390">
    <property type="entry name" value="WH_DNA-bd_sf"/>
</dbReference>
<dbReference type="PROSITE" id="PS01117">
    <property type="entry name" value="HTH_MARR_1"/>
    <property type="match status" value="1"/>
</dbReference>
<accession>A0A6N9H3A2</accession>
<evidence type="ECO:0000259" key="4">
    <source>
        <dbReference type="PROSITE" id="PS50995"/>
    </source>
</evidence>
<evidence type="ECO:0000256" key="2">
    <source>
        <dbReference type="ARBA" id="ARBA00023125"/>
    </source>
</evidence>
<organism evidence="5 6">
    <name type="scientific">Brevibacterium rongguiense</name>
    <dbReference type="NCBI Taxonomy" id="2695267"/>
    <lineage>
        <taxon>Bacteria</taxon>
        <taxon>Bacillati</taxon>
        <taxon>Actinomycetota</taxon>
        <taxon>Actinomycetes</taxon>
        <taxon>Micrococcales</taxon>
        <taxon>Brevibacteriaceae</taxon>
        <taxon>Brevibacterium</taxon>
    </lineage>
</organism>
<dbReference type="SMART" id="SM00347">
    <property type="entry name" value="HTH_MARR"/>
    <property type="match status" value="1"/>
</dbReference>
<dbReference type="EMBL" id="WWEQ01000001">
    <property type="protein sequence ID" value="MYM18405.1"/>
    <property type="molecule type" value="Genomic_DNA"/>
</dbReference>
<reference evidence="5 6" key="1">
    <citation type="submission" date="2020-01" db="EMBL/GenBank/DDBJ databases">
        <authorList>
            <person name="Deng T."/>
        </authorList>
    </citation>
    <scope>NUCLEOTIDE SEQUENCE [LARGE SCALE GENOMIC DNA]</scope>
    <source>
        <strain evidence="5 6">5221</strain>
    </source>
</reference>
<dbReference type="InterPro" id="IPR000835">
    <property type="entry name" value="HTH_MarR-typ"/>
</dbReference>
<protein>
    <submittedName>
        <fullName evidence="5">MarR family transcriptional regulator</fullName>
    </submittedName>
</protein>
<dbReference type="Proteomes" id="UP000469215">
    <property type="component" value="Unassembled WGS sequence"/>
</dbReference>
<dbReference type="PRINTS" id="PR00598">
    <property type="entry name" value="HTHMARR"/>
</dbReference>
<dbReference type="PANTHER" id="PTHR42756:SF1">
    <property type="entry name" value="TRANSCRIPTIONAL REPRESSOR OF EMRAB OPERON"/>
    <property type="match status" value="1"/>
</dbReference>
<name>A0A6N9H3A2_9MICO</name>
<feature type="domain" description="HTH marR-type" evidence="4">
    <location>
        <begin position="22"/>
        <end position="157"/>
    </location>
</feature>
<dbReference type="InterPro" id="IPR023187">
    <property type="entry name" value="Tscrpt_reg_MarR-type_CS"/>
</dbReference>
<keyword evidence="2" id="KW-0238">DNA-binding</keyword>
<evidence type="ECO:0000256" key="3">
    <source>
        <dbReference type="ARBA" id="ARBA00023163"/>
    </source>
</evidence>
<dbReference type="SUPFAM" id="SSF46785">
    <property type="entry name" value="Winged helix' DNA-binding domain"/>
    <property type="match status" value="1"/>
</dbReference>
<keyword evidence="1" id="KW-0805">Transcription regulation</keyword>
<sequence length="165" mass="18309">MDEVDRIVAAWQRVRPDIDVAPMEVLSRVSRLAKQLDKARKSTFAEHGLEVWAFDVLSALRRAGEPFELSPSRLIGEMMVTSGTMTNRIDRLLDAGLVSRRPDPDDRRGVLVGLTAAGRATVDAALAQLLEQEADLLSELSPAQRRRLAELLRVLSHGFEHTGED</sequence>
<keyword evidence="6" id="KW-1185">Reference proteome</keyword>
<dbReference type="RefSeq" id="WP_160951875.1">
    <property type="nucleotide sequence ID" value="NZ_WWEQ01000001.1"/>
</dbReference>
<dbReference type="InterPro" id="IPR036388">
    <property type="entry name" value="WH-like_DNA-bd_sf"/>
</dbReference>
<dbReference type="PROSITE" id="PS50995">
    <property type="entry name" value="HTH_MARR_2"/>
    <property type="match status" value="1"/>
</dbReference>
<evidence type="ECO:0000313" key="5">
    <source>
        <dbReference type="EMBL" id="MYM18405.1"/>
    </source>
</evidence>
<dbReference type="AlphaFoldDB" id="A0A6N9H3A2"/>
<evidence type="ECO:0000313" key="6">
    <source>
        <dbReference type="Proteomes" id="UP000469215"/>
    </source>
</evidence>
<dbReference type="GO" id="GO:0003700">
    <property type="term" value="F:DNA-binding transcription factor activity"/>
    <property type="evidence" value="ECO:0007669"/>
    <property type="project" value="InterPro"/>
</dbReference>
<evidence type="ECO:0000256" key="1">
    <source>
        <dbReference type="ARBA" id="ARBA00023015"/>
    </source>
</evidence>
<keyword evidence="3" id="KW-0804">Transcription</keyword>
<dbReference type="PANTHER" id="PTHR42756">
    <property type="entry name" value="TRANSCRIPTIONAL REGULATOR, MARR"/>
    <property type="match status" value="1"/>
</dbReference>
<comment type="caution">
    <text evidence="5">The sequence shown here is derived from an EMBL/GenBank/DDBJ whole genome shotgun (WGS) entry which is preliminary data.</text>
</comment>
<gene>
    <name evidence="5" type="ORF">GSY69_00020</name>
</gene>
<dbReference type="Pfam" id="PF12802">
    <property type="entry name" value="MarR_2"/>
    <property type="match status" value="1"/>
</dbReference>